<accession>A0A9N8WMM0</accession>
<protein>
    <submittedName>
        <fullName evidence="2">9237_t:CDS:1</fullName>
    </submittedName>
</protein>
<gene>
    <name evidence="2" type="ORF">PBRASI_LOCUS2059</name>
</gene>
<dbReference type="Proteomes" id="UP000789739">
    <property type="component" value="Unassembled WGS sequence"/>
</dbReference>
<feature type="region of interest" description="Disordered" evidence="1">
    <location>
        <begin position="86"/>
        <end position="109"/>
    </location>
</feature>
<reference evidence="2" key="1">
    <citation type="submission" date="2021-06" db="EMBL/GenBank/DDBJ databases">
        <authorList>
            <person name="Kallberg Y."/>
            <person name="Tangrot J."/>
            <person name="Rosling A."/>
        </authorList>
    </citation>
    <scope>NUCLEOTIDE SEQUENCE</scope>
    <source>
        <strain evidence="2">BR232B</strain>
    </source>
</reference>
<evidence type="ECO:0000313" key="2">
    <source>
        <dbReference type="EMBL" id="CAG8490151.1"/>
    </source>
</evidence>
<evidence type="ECO:0000256" key="1">
    <source>
        <dbReference type="SAM" id="MobiDB-lite"/>
    </source>
</evidence>
<proteinExistence type="predicted"/>
<dbReference type="EMBL" id="CAJVPI010000151">
    <property type="protein sequence ID" value="CAG8490151.1"/>
    <property type="molecule type" value="Genomic_DNA"/>
</dbReference>
<sequence length="379" mass="42776">MFAMYKASNAVKTSNKVASNVANEAKKAEISNEALETDSSVYVVKSIKRRARNIIDANEREQHERANNKDRNNVILKFKMVNQKRETRYEDNENNVKNKNEQINDERKDDCTQTHELEDVNKAVQEEVVNPPQTDKIYNYTSTVADEFKNNDKDYGYHVNNINDNNTDDILGYCFGGYPDYRSGGFLSSNIIGDCESRQAQVANCAENGNVSSPAIHYRDMSDDQKISPVIGSSSLTLPDYSHLEDVVYSTRLPHIIMQAFAAVHSLTIEQMNIWALAAKYPFHKHFLNTQRPYIDLWAQIAKHLMKELLVGRGGSKAPPTLQTAGLDASNALAASIIKKTQGSKIELQKRWKPAARMKMSIMSSLEMLYRNSSNLPGN</sequence>
<dbReference type="AlphaFoldDB" id="A0A9N8WMM0"/>
<comment type="caution">
    <text evidence="2">The sequence shown here is derived from an EMBL/GenBank/DDBJ whole genome shotgun (WGS) entry which is preliminary data.</text>
</comment>
<keyword evidence="3" id="KW-1185">Reference proteome</keyword>
<name>A0A9N8WMM0_9GLOM</name>
<organism evidence="2 3">
    <name type="scientific">Paraglomus brasilianum</name>
    <dbReference type="NCBI Taxonomy" id="144538"/>
    <lineage>
        <taxon>Eukaryota</taxon>
        <taxon>Fungi</taxon>
        <taxon>Fungi incertae sedis</taxon>
        <taxon>Mucoromycota</taxon>
        <taxon>Glomeromycotina</taxon>
        <taxon>Glomeromycetes</taxon>
        <taxon>Paraglomerales</taxon>
        <taxon>Paraglomeraceae</taxon>
        <taxon>Paraglomus</taxon>
    </lineage>
</organism>
<evidence type="ECO:0000313" key="3">
    <source>
        <dbReference type="Proteomes" id="UP000789739"/>
    </source>
</evidence>